<evidence type="ECO:0000313" key="3">
    <source>
        <dbReference type="EMBL" id="ESW06043.1"/>
    </source>
</evidence>
<feature type="region of interest" description="Disordered" evidence="1">
    <location>
        <begin position="247"/>
        <end position="266"/>
    </location>
</feature>
<dbReference type="AlphaFoldDB" id="V7AME8"/>
<feature type="region of interest" description="Disordered" evidence="1">
    <location>
        <begin position="309"/>
        <end position="331"/>
    </location>
</feature>
<dbReference type="PROSITE" id="PS00108">
    <property type="entry name" value="PROTEIN_KINASE_ST"/>
    <property type="match status" value="1"/>
</dbReference>
<dbReference type="GO" id="GO:0010506">
    <property type="term" value="P:regulation of autophagy"/>
    <property type="evidence" value="ECO:0007669"/>
    <property type="project" value="InterPro"/>
</dbReference>
<dbReference type="InterPro" id="IPR011009">
    <property type="entry name" value="Kinase-like_dom_sf"/>
</dbReference>
<dbReference type="GO" id="GO:0005524">
    <property type="term" value="F:ATP binding"/>
    <property type="evidence" value="ECO:0007669"/>
    <property type="project" value="InterPro"/>
</dbReference>
<dbReference type="PANTHER" id="PTHR24348">
    <property type="entry name" value="SERINE/THREONINE-PROTEIN KINASE UNC-51-RELATED"/>
    <property type="match status" value="1"/>
</dbReference>
<dbReference type="InterPro" id="IPR000719">
    <property type="entry name" value="Prot_kinase_dom"/>
</dbReference>
<dbReference type="OrthoDB" id="346907at2759"/>
<dbReference type="Proteomes" id="UP000000226">
    <property type="component" value="Chromosome 10"/>
</dbReference>
<dbReference type="InterPro" id="IPR008271">
    <property type="entry name" value="Ser/Thr_kinase_AS"/>
</dbReference>
<dbReference type="EMBL" id="CM002297">
    <property type="protein sequence ID" value="ESW06043.1"/>
    <property type="molecule type" value="Genomic_DNA"/>
</dbReference>
<feature type="region of interest" description="Disordered" evidence="1">
    <location>
        <begin position="362"/>
        <end position="394"/>
    </location>
</feature>
<dbReference type="Pfam" id="PF24497">
    <property type="entry name" value="MIT_ATG1"/>
    <property type="match status" value="1"/>
</dbReference>
<dbReference type="Gramene" id="ESW06043">
    <property type="protein sequence ID" value="ESW06043"/>
    <property type="gene ID" value="PHAVU_010G015100g"/>
</dbReference>
<dbReference type="SUPFAM" id="SSF56112">
    <property type="entry name" value="Protein kinase-like (PK-like)"/>
    <property type="match status" value="1"/>
</dbReference>
<protein>
    <recommendedName>
        <fullName evidence="2">Protein kinase domain-containing protein</fullName>
    </recommendedName>
</protein>
<dbReference type="OMA" id="VWHARHK"/>
<evidence type="ECO:0000256" key="1">
    <source>
        <dbReference type="SAM" id="MobiDB-lite"/>
    </source>
</evidence>
<dbReference type="STRING" id="3885.V7AME8"/>
<gene>
    <name evidence="3" type="ORF">PHAVU_010G015100g</name>
</gene>
<accession>V7AME8</accession>
<dbReference type="Gene3D" id="1.10.510.10">
    <property type="entry name" value="Transferase(Phosphotransferase) domain 1"/>
    <property type="match status" value="1"/>
</dbReference>
<proteinExistence type="predicted"/>
<dbReference type="eggNOG" id="KOG0595">
    <property type="taxonomic scope" value="Eukaryota"/>
</dbReference>
<dbReference type="InterPro" id="IPR045269">
    <property type="entry name" value="Atg1-like"/>
</dbReference>
<evidence type="ECO:0000259" key="2">
    <source>
        <dbReference type="PROSITE" id="PS50011"/>
    </source>
</evidence>
<dbReference type="SMART" id="SM00220">
    <property type="entry name" value="S_TKc"/>
    <property type="match status" value="1"/>
</dbReference>
<feature type="compositionally biased region" description="Polar residues" evidence="1">
    <location>
        <begin position="374"/>
        <end position="390"/>
    </location>
</feature>
<dbReference type="PROSITE" id="PS50011">
    <property type="entry name" value="PROTEIN_KINASE_DOM"/>
    <property type="match status" value="1"/>
</dbReference>
<feature type="region of interest" description="Disordered" evidence="1">
    <location>
        <begin position="476"/>
        <end position="508"/>
    </location>
</feature>
<dbReference type="GO" id="GO:0005737">
    <property type="term" value="C:cytoplasm"/>
    <property type="evidence" value="ECO:0007669"/>
    <property type="project" value="TreeGrafter"/>
</dbReference>
<organism evidence="3 4">
    <name type="scientific">Phaseolus vulgaris</name>
    <name type="common">Kidney bean</name>
    <name type="synonym">French bean</name>
    <dbReference type="NCBI Taxonomy" id="3885"/>
    <lineage>
        <taxon>Eukaryota</taxon>
        <taxon>Viridiplantae</taxon>
        <taxon>Streptophyta</taxon>
        <taxon>Embryophyta</taxon>
        <taxon>Tracheophyta</taxon>
        <taxon>Spermatophyta</taxon>
        <taxon>Magnoliopsida</taxon>
        <taxon>eudicotyledons</taxon>
        <taxon>Gunneridae</taxon>
        <taxon>Pentapetalae</taxon>
        <taxon>rosids</taxon>
        <taxon>fabids</taxon>
        <taxon>Fabales</taxon>
        <taxon>Fabaceae</taxon>
        <taxon>Papilionoideae</taxon>
        <taxon>50 kb inversion clade</taxon>
        <taxon>NPAAA clade</taxon>
        <taxon>indigoferoid/millettioid clade</taxon>
        <taxon>Phaseoleae</taxon>
        <taxon>Phaseolus</taxon>
    </lineage>
</organism>
<keyword evidence="4" id="KW-1185">Reference proteome</keyword>
<dbReference type="PANTHER" id="PTHR24348:SF68">
    <property type="entry name" value="SERINE_THREONINE-PROTEIN KINASE ATG1C"/>
    <property type="match status" value="1"/>
</dbReference>
<evidence type="ECO:0000313" key="4">
    <source>
        <dbReference type="Proteomes" id="UP000000226"/>
    </source>
</evidence>
<name>V7AME8_PHAVU</name>
<sequence length="648" mass="72053">MSGRESDRRRARAVECATDIDVPGKIHLVLEYCKGGDLSLYIQRHGRVPEATAKHFMQQLAAGLLVLRDNNLIHRDLKPQNLLLSQNDEKSVLKIADFGFARSLQPRGLAETLCGSPLYMAPEIMQLQKYDAKLVTGRTPFTGNNQIQLLQNILKSTELQFPSDCPSLSFECKDLCQKLLRRNPVERLTFEEFFNHPFLSQKQREQDDEPLRSRSSSRLVGGFYSTVSDPLRRTDENYQEDCLPFILDDDSGGGPEGSPSFSRKKPSIKSTYGFDLNSKLDKADSTSPMYNNINSNSGFVSVTQRSDNTNRRLDNHNISRNLTDPLESPEQMFANPYPKVTDSLENIDQEYVLVPGLPDVSSSSVGALRPSHTPYRSGSLPQESSSSITRPSAPMPIVGVHTNSTYQVGSSGSQDSAPGTSLGSMDIGDEQPSAHCMTRVKSLQQCASAITELVNEKLVILAIWKQALHICHTQAASAMEGSPNQETSRYRKGASRKHGSPDSEECLDGNILEPKDILSKIESDFLREYEHAEELAKTIEPGNTEMPDAMETIFQSALAFGRHGGVEELMGDMESAAALYSKAVRLLVFLLVEGPSLILNPPFSLTNSDRYRLRNYIDILNNRQGYSRSQRMALLKCDDSQGILKDKF</sequence>
<dbReference type="Pfam" id="PF00069">
    <property type="entry name" value="Pkinase"/>
    <property type="match status" value="1"/>
</dbReference>
<feature type="domain" description="Protein kinase" evidence="2">
    <location>
        <begin position="1"/>
        <end position="199"/>
    </location>
</feature>
<dbReference type="GO" id="GO:0004674">
    <property type="term" value="F:protein serine/threonine kinase activity"/>
    <property type="evidence" value="ECO:0007669"/>
    <property type="project" value="InterPro"/>
</dbReference>
<reference evidence="4" key="1">
    <citation type="journal article" date="2014" name="Nat. Genet.">
        <title>A reference genome for common bean and genome-wide analysis of dual domestications.</title>
        <authorList>
            <person name="Schmutz J."/>
            <person name="McClean P.E."/>
            <person name="Mamidi S."/>
            <person name="Wu G.A."/>
            <person name="Cannon S.B."/>
            <person name="Grimwood J."/>
            <person name="Jenkins J."/>
            <person name="Shu S."/>
            <person name="Song Q."/>
            <person name="Chavarro C."/>
            <person name="Torres-Torres M."/>
            <person name="Geffroy V."/>
            <person name="Moghaddam S.M."/>
            <person name="Gao D."/>
            <person name="Abernathy B."/>
            <person name="Barry K."/>
            <person name="Blair M."/>
            <person name="Brick M.A."/>
            <person name="Chovatia M."/>
            <person name="Gepts P."/>
            <person name="Goodstein D.M."/>
            <person name="Gonzales M."/>
            <person name="Hellsten U."/>
            <person name="Hyten D.L."/>
            <person name="Jia G."/>
            <person name="Kelly J.D."/>
            <person name="Kudrna D."/>
            <person name="Lee R."/>
            <person name="Richard M.M."/>
            <person name="Miklas P.N."/>
            <person name="Osorno J.M."/>
            <person name="Rodrigues J."/>
            <person name="Thareau V."/>
            <person name="Urrea C.A."/>
            <person name="Wang M."/>
            <person name="Yu Y."/>
            <person name="Zhang M."/>
            <person name="Wing R.A."/>
            <person name="Cregan P.B."/>
            <person name="Rokhsar D.S."/>
            <person name="Jackson S.A."/>
        </authorList>
    </citation>
    <scope>NUCLEOTIDE SEQUENCE [LARGE SCALE GENOMIC DNA]</scope>
    <source>
        <strain evidence="4">cv. G19833</strain>
    </source>
</reference>
<dbReference type="InterPro" id="IPR056281">
    <property type="entry name" value="MIT_ATG1a/b/c"/>
</dbReference>